<feature type="transmembrane region" description="Helical" evidence="6">
    <location>
        <begin position="453"/>
        <end position="473"/>
    </location>
</feature>
<dbReference type="PANTHER" id="PTHR35402:SF1">
    <property type="entry name" value="TYPE II SECRETION SYSTEM PROTEIN GSPF DOMAIN-CONTAINING PROTEIN"/>
    <property type="match status" value="1"/>
</dbReference>
<dbReference type="Proteomes" id="UP000198882">
    <property type="component" value="Unassembled WGS sequence"/>
</dbReference>
<keyword evidence="8" id="KW-0966">Cell projection</keyword>
<name>A0A1G8XI10_9EURY</name>
<dbReference type="InterPro" id="IPR018076">
    <property type="entry name" value="T2SS_GspF_dom"/>
</dbReference>
<keyword evidence="8" id="KW-0282">Flagellum</keyword>
<gene>
    <name evidence="8" type="ORF">SAMN04515672_1765</name>
</gene>
<feature type="transmembrane region" description="Helical" evidence="6">
    <location>
        <begin position="685"/>
        <end position="702"/>
    </location>
</feature>
<keyword evidence="8" id="KW-0969">Cilium</keyword>
<evidence type="ECO:0000313" key="9">
    <source>
        <dbReference type="Proteomes" id="UP000198882"/>
    </source>
</evidence>
<feature type="transmembrane region" description="Helical" evidence="6">
    <location>
        <begin position="424"/>
        <end position="441"/>
    </location>
</feature>
<evidence type="ECO:0000256" key="6">
    <source>
        <dbReference type="SAM" id="Phobius"/>
    </source>
</evidence>
<feature type="transmembrane region" description="Helical" evidence="6">
    <location>
        <begin position="594"/>
        <end position="620"/>
    </location>
</feature>
<evidence type="ECO:0000256" key="4">
    <source>
        <dbReference type="ARBA" id="ARBA00022989"/>
    </source>
</evidence>
<sequence>MSVSNFLPLLIALCCFSLVAAARYSSRVDRALTRTSIRLFGDYVDEFRSEHPRRQSALRAAQFPVTYREYGATTLLYTGLFAILGSVLGIYVIWGVLLVLSIDPATLREALPGALEFLANLGGVPALAPLELFGLLFASCLTLGAITGGVAYWLRWWYPGYVADNRARRIEAALPSTVAFVYALSRSGMAFPKVIRIVAAQEDTYGEAAAEFEVAVRNMDTFGMDVVTALQTMGRRSPSPQFAEFSQNLVSVLQSGHSLSAFLERQYHDYQEEAESQQERTLDLLATLAEAYVTVLVAGPLFLITILVVIGIAVGDTLDPLQALVYLILPFGNLAFVIYLSVVTDKITPGTAADGPVGAAESISGADAATRAPLADGGKPAATGATVISSTHPNVERVRYYRRIEGLRERFGNPTRALLERPSLSLAITVPIALAGIGWQLPGALDGGFDVAAIDDAVALGLLLVVSVFAICYEGHRRRIDAIEAAIPDLLDRLASVNEAGMPLVSAFDHVRGSDLGPLGVELDRVWADVQWGADLQTALGRFETRVRTRSTSRVVTLLTEAMNASGTLSTVLRIAARQAAADRRLERERRERMVEYLIVVYVSFLVFLFIITVLAAYLLPNLPTGGADIATDTAGSAAVDGLGGFSEGEGLAYGTLFYHATLIQGLLSGLIAGQLSTGDVRGGAKHAAVMIGLTILLFAIIV</sequence>
<dbReference type="GO" id="GO:0005886">
    <property type="term" value="C:plasma membrane"/>
    <property type="evidence" value="ECO:0007669"/>
    <property type="project" value="UniProtKB-SubCell"/>
</dbReference>
<feature type="transmembrane region" description="Helical" evidence="6">
    <location>
        <begin position="134"/>
        <end position="158"/>
    </location>
</feature>
<keyword evidence="2" id="KW-1003">Cell membrane</keyword>
<dbReference type="PANTHER" id="PTHR35402">
    <property type="entry name" value="INTEGRAL MEMBRANE PROTEIN-RELATED"/>
    <property type="match status" value="1"/>
</dbReference>
<keyword evidence="3 6" id="KW-0812">Transmembrane</keyword>
<comment type="subcellular location">
    <subcellularLocation>
        <location evidence="1">Cell membrane</location>
        <topology evidence="1">Multi-pass membrane protein</topology>
    </subcellularLocation>
</comment>
<evidence type="ECO:0000256" key="5">
    <source>
        <dbReference type="ARBA" id="ARBA00023136"/>
    </source>
</evidence>
<feature type="domain" description="Type II secretion system protein GspF" evidence="7">
    <location>
        <begin position="491"/>
        <end position="615"/>
    </location>
</feature>
<dbReference type="Gene3D" id="1.20.81.30">
    <property type="entry name" value="Type II secretion system (T2SS), domain F"/>
    <property type="match status" value="1"/>
</dbReference>
<reference evidence="9" key="1">
    <citation type="submission" date="2016-10" db="EMBL/GenBank/DDBJ databases">
        <authorList>
            <person name="Varghese N."/>
            <person name="Submissions S."/>
        </authorList>
    </citation>
    <scope>NUCLEOTIDE SEQUENCE [LARGE SCALE GENOMIC DNA]</scope>
    <source>
        <strain evidence="9">B4,CECT 8067,JCM 17497</strain>
    </source>
</reference>
<organism evidence="8 9">
    <name type="scientific">Natronorubrum texcoconense</name>
    <dbReference type="NCBI Taxonomy" id="1095776"/>
    <lineage>
        <taxon>Archaea</taxon>
        <taxon>Methanobacteriati</taxon>
        <taxon>Methanobacteriota</taxon>
        <taxon>Stenosarchaea group</taxon>
        <taxon>Halobacteria</taxon>
        <taxon>Halobacteriales</taxon>
        <taxon>Natrialbaceae</taxon>
        <taxon>Natronorubrum</taxon>
    </lineage>
</organism>
<evidence type="ECO:0000313" key="8">
    <source>
        <dbReference type="EMBL" id="SDJ90238.1"/>
    </source>
</evidence>
<evidence type="ECO:0000256" key="1">
    <source>
        <dbReference type="ARBA" id="ARBA00004651"/>
    </source>
</evidence>
<feature type="transmembrane region" description="Helical" evidence="6">
    <location>
        <begin position="321"/>
        <end position="342"/>
    </location>
</feature>
<evidence type="ECO:0000259" key="7">
    <source>
        <dbReference type="Pfam" id="PF00482"/>
    </source>
</evidence>
<dbReference type="Pfam" id="PF00482">
    <property type="entry name" value="T2SSF"/>
    <property type="match status" value="2"/>
</dbReference>
<feature type="transmembrane region" description="Helical" evidence="6">
    <location>
        <begin position="75"/>
        <end position="98"/>
    </location>
</feature>
<dbReference type="InterPro" id="IPR042094">
    <property type="entry name" value="T2SS_GspF_sf"/>
</dbReference>
<dbReference type="AlphaFoldDB" id="A0A1G8XI10"/>
<keyword evidence="9" id="KW-1185">Reference proteome</keyword>
<keyword evidence="5 6" id="KW-0472">Membrane</keyword>
<protein>
    <submittedName>
        <fullName evidence="8">Flagellar protein FlaJ</fullName>
    </submittedName>
</protein>
<feature type="domain" description="Type II secretion system protein GspF" evidence="7">
    <location>
        <begin position="182"/>
        <end position="306"/>
    </location>
</feature>
<evidence type="ECO:0000256" key="3">
    <source>
        <dbReference type="ARBA" id="ARBA00022692"/>
    </source>
</evidence>
<evidence type="ECO:0000256" key="2">
    <source>
        <dbReference type="ARBA" id="ARBA00022475"/>
    </source>
</evidence>
<feature type="transmembrane region" description="Helical" evidence="6">
    <location>
        <begin position="652"/>
        <end position="673"/>
    </location>
</feature>
<keyword evidence="4 6" id="KW-1133">Transmembrane helix</keyword>
<dbReference type="EMBL" id="FNFE01000002">
    <property type="protein sequence ID" value="SDJ90238.1"/>
    <property type="molecule type" value="Genomic_DNA"/>
</dbReference>
<dbReference type="InterPro" id="IPR056569">
    <property type="entry name" value="ArlJ-like"/>
</dbReference>
<dbReference type="STRING" id="1095776.SAMN04515672_1765"/>
<dbReference type="OrthoDB" id="12374at2157"/>
<feature type="transmembrane region" description="Helical" evidence="6">
    <location>
        <begin position="291"/>
        <end position="315"/>
    </location>
</feature>
<proteinExistence type="predicted"/>
<accession>A0A1G8XI10</accession>
<dbReference type="RefSeq" id="WP_090304620.1">
    <property type="nucleotide sequence ID" value="NZ_FNFE01000002.1"/>
</dbReference>